<dbReference type="RefSeq" id="WP_090850181.1">
    <property type="nucleotide sequence ID" value="NZ_FMZM01000001.1"/>
</dbReference>
<name>A0A1G6J7S5_9ACTN</name>
<evidence type="ECO:0000313" key="1">
    <source>
        <dbReference type="EMBL" id="SDC13966.1"/>
    </source>
</evidence>
<protein>
    <submittedName>
        <fullName evidence="1">Uncharacterized protein</fullName>
    </submittedName>
</protein>
<dbReference type="AlphaFoldDB" id="A0A1G6J7S5"/>
<dbReference type="Proteomes" id="UP000199034">
    <property type="component" value="Unassembled WGS sequence"/>
</dbReference>
<reference evidence="1 2" key="1">
    <citation type="submission" date="2016-10" db="EMBL/GenBank/DDBJ databases">
        <authorList>
            <person name="de Groot N.N."/>
        </authorList>
    </citation>
    <scope>NUCLEOTIDE SEQUENCE [LARGE SCALE GENOMIC DNA]</scope>
    <source>
        <strain evidence="1 2">CGMCC 4.6858</strain>
    </source>
</reference>
<sequence length="107" mass="11722">MDVSEDLLAQIWASLEETGVWVAPEAAAEVSAEELADLESAVAEVPTPTYVVVQPDLDDFAGEPAELLTQLHDRYDGDGLYLAPQFYGGLDRLNLTDRAWGTEVDPW</sequence>
<organism evidence="1 2">
    <name type="scientific">Nocardioides lianchengensis</name>
    <dbReference type="NCBI Taxonomy" id="1045774"/>
    <lineage>
        <taxon>Bacteria</taxon>
        <taxon>Bacillati</taxon>
        <taxon>Actinomycetota</taxon>
        <taxon>Actinomycetes</taxon>
        <taxon>Propionibacteriales</taxon>
        <taxon>Nocardioidaceae</taxon>
        <taxon>Nocardioides</taxon>
    </lineage>
</organism>
<dbReference type="EMBL" id="FMZM01000001">
    <property type="protein sequence ID" value="SDC13966.1"/>
    <property type="molecule type" value="Genomic_DNA"/>
</dbReference>
<keyword evidence="2" id="KW-1185">Reference proteome</keyword>
<proteinExistence type="predicted"/>
<evidence type="ECO:0000313" key="2">
    <source>
        <dbReference type="Proteomes" id="UP000199034"/>
    </source>
</evidence>
<accession>A0A1G6J7S5</accession>
<dbReference type="STRING" id="1045774.SAMN05421872_101378"/>
<gene>
    <name evidence="1" type="ORF">SAMN05421872_101378</name>
</gene>